<protein>
    <submittedName>
        <fullName evidence="2">Uncharacterized protein</fullName>
    </submittedName>
</protein>
<dbReference type="EMBL" id="CADCVJ010000029">
    <property type="protein sequence ID" value="CAA9463930.1"/>
    <property type="molecule type" value="Genomic_DNA"/>
</dbReference>
<feature type="compositionally biased region" description="Basic and acidic residues" evidence="1">
    <location>
        <begin position="194"/>
        <end position="203"/>
    </location>
</feature>
<feature type="non-terminal residue" evidence="2">
    <location>
        <position position="1"/>
    </location>
</feature>
<feature type="non-terminal residue" evidence="2">
    <location>
        <position position="412"/>
    </location>
</feature>
<gene>
    <name evidence="2" type="ORF">AVDCRST_MAG38-491</name>
</gene>
<feature type="region of interest" description="Disordered" evidence="1">
    <location>
        <begin position="75"/>
        <end position="412"/>
    </location>
</feature>
<feature type="compositionally biased region" description="Low complexity" evidence="1">
    <location>
        <begin position="90"/>
        <end position="105"/>
    </location>
</feature>
<feature type="compositionally biased region" description="Basic residues" evidence="1">
    <location>
        <begin position="342"/>
        <end position="363"/>
    </location>
</feature>
<dbReference type="AlphaFoldDB" id="A0A6J4RAU5"/>
<feature type="compositionally biased region" description="Basic residues" evidence="1">
    <location>
        <begin position="274"/>
        <end position="284"/>
    </location>
</feature>
<feature type="compositionally biased region" description="Basic residues" evidence="1">
    <location>
        <begin position="292"/>
        <end position="324"/>
    </location>
</feature>
<reference evidence="2" key="1">
    <citation type="submission" date="2020-02" db="EMBL/GenBank/DDBJ databases">
        <authorList>
            <person name="Meier V. D."/>
        </authorList>
    </citation>
    <scope>NUCLEOTIDE SEQUENCE</scope>
    <source>
        <strain evidence="2">AVDCRST_MAG38</strain>
    </source>
</reference>
<proteinExistence type="predicted"/>
<organism evidence="2">
    <name type="scientific">uncultured Solirubrobacteraceae bacterium</name>
    <dbReference type="NCBI Taxonomy" id="1162706"/>
    <lineage>
        <taxon>Bacteria</taxon>
        <taxon>Bacillati</taxon>
        <taxon>Actinomycetota</taxon>
        <taxon>Thermoleophilia</taxon>
        <taxon>Solirubrobacterales</taxon>
        <taxon>Solirubrobacteraceae</taxon>
        <taxon>environmental samples</taxon>
    </lineage>
</organism>
<feature type="compositionally biased region" description="Basic residues" evidence="1">
    <location>
        <begin position="106"/>
        <end position="121"/>
    </location>
</feature>
<sequence length="412" mass="47678">DTTPERRRRLGRRHRRGPHGHHAHREPGSRGVRRHRDEVVAPPACRRGTPQPHRRRAGGPDLPAVTALARRFGSRRLSGDLHPAEHQRALSRARAAAPAVQGGRPQRTRLGRQGPRRRCRQRAVQPQSDAVLLRRRDTRAAPVRRQRQRQDVGAGRRHHRQQAAGRRRAGRCREAAGDPPTARRPLRRWCVRGEQSRRAEDGGPNRARHHRRGALLQHGPEVRRLRADPVVARQLDSIRHRRGARPVGRDRGLASPDRPGDRALLRGLSSRSGSQRRCRLRRARPLPGKRSVGQRRKPSRHLRDRQRHGQRRQRAQLVGRHLRAQRAGVRNRAERPMPPRPRQQRRPHQRHRHPLRRCLHQRRRPPDGRIVGQLRQRQRPQSGLRPDGGRGRHGLRQRGHHAEHLARADRPL</sequence>
<feature type="compositionally biased region" description="Basic and acidic residues" evidence="1">
    <location>
        <begin position="247"/>
        <end position="264"/>
    </location>
</feature>
<feature type="compositionally biased region" description="Basic and acidic residues" evidence="1">
    <location>
        <begin position="77"/>
        <end position="88"/>
    </location>
</feature>
<feature type="compositionally biased region" description="Basic residues" evidence="1">
    <location>
        <begin position="155"/>
        <end position="170"/>
    </location>
</feature>
<name>A0A6J4RAU5_9ACTN</name>
<accession>A0A6J4RAU5</accession>
<feature type="region of interest" description="Disordered" evidence="1">
    <location>
        <begin position="1"/>
        <end position="63"/>
    </location>
</feature>
<evidence type="ECO:0000313" key="2">
    <source>
        <dbReference type="EMBL" id="CAA9463930.1"/>
    </source>
</evidence>
<evidence type="ECO:0000256" key="1">
    <source>
        <dbReference type="SAM" id="MobiDB-lite"/>
    </source>
</evidence>
<feature type="compositionally biased region" description="Basic and acidic residues" evidence="1">
    <location>
        <begin position="400"/>
        <end position="412"/>
    </location>
</feature>
<feature type="compositionally biased region" description="Basic residues" evidence="1">
    <location>
        <begin position="1"/>
        <end position="24"/>
    </location>
</feature>